<feature type="region of interest" description="Disordered" evidence="1">
    <location>
        <begin position="94"/>
        <end position="136"/>
    </location>
</feature>
<name>A9U4T7_PHYPA</name>
<organism>
    <name type="scientific">Physcomitrium patens</name>
    <name type="common">Spreading-leaved earth moss</name>
    <name type="synonym">Physcomitrella patens</name>
    <dbReference type="NCBI Taxonomy" id="3218"/>
    <lineage>
        <taxon>Eukaryota</taxon>
        <taxon>Viridiplantae</taxon>
        <taxon>Streptophyta</taxon>
        <taxon>Embryophyta</taxon>
        <taxon>Bryophyta</taxon>
        <taxon>Bryophytina</taxon>
        <taxon>Bryopsida</taxon>
        <taxon>Funariidae</taxon>
        <taxon>Funariales</taxon>
        <taxon>Funariaceae</taxon>
        <taxon>Physcomitrium</taxon>
    </lineage>
</organism>
<reference evidence="2" key="1">
    <citation type="journal article" date="2008" name="Science">
        <title>The Physcomitrella genome reveals evolutionary insights into the conquest of land by plants.</title>
        <authorList>
            <person name="Rensing S."/>
            <person name="Lang D."/>
            <person name="Zimmer A."/>
            <person name="Terry A."/>
            <person name="Salamov A."/>
            <person name="Shapiro H."/>
            <person name="Nishiyama T."/>
            <person name="Perroud P.-F."/>
            <person name="Lindquist E."/>
            <person name="Kamisugi Y."/>
            <person name="Tanahashi T."/>
            <person name="Sakakibara K."/>
            <person name="Fujita T."/>
            <person name="Oishi K."/>
            <person name="Shin-I T."/>
            <person name="Kuroki Y."/>
            <person name="Toyoda A."/>
            <person name="Suzuki Y."/>
            <person name="Hashimoto A."/>
            <person name="Yamaguchi K."/>
            <person name="Sugano A."/>
            <person name="Kohara Y."/>
            <person name="Fujiyama A."/>
            <person name="Anterola A."/>
            <person name="Aoki S."/>
            <person name="Ashton N."/>
            <person name="Barbazuk W.B."/>
            <person name="Barker E."/>
            <person name="Bennetzen J."/>
            <person name="Bezanilla M."/>
            <person name="Blankenship R."/>
            <person name="Cho S.H."/>
            <person name="Dutcher S."/>
            <person name="Estelle M."/>
            <person name="Fawcett J.A."/>
            <person name="Gundlach H."/>
            <person name="Hanada K."/>
            <person name="Heyl A."/>
            <person name="Hicks K.A."/>
            <person name="Hugh J."/>
            <person name="Lohr M."/>
            <person name="Mayer K."/>
            <person name="Melkozernov A."/>
            <person name="Murata T."/>
            <person name="Nelson D."/>
            <person name="Pils B."/>
            <person name="Prigge M."/>
            <person name="Reiss B."/>
            <person name="Renner T."/>
            <person name="Rombauts S."/>
            <person name="Rushton P."/>
            <person name="Sanderfoot A."/>
            <person name="Schween G."/>
            <person name="Shiu S.-H."/>
            <person name="Stueber K."/>
            <person name="Theodoulou F.L."/>
            <person name="Tu H."/>
            <person name="Van de Peer Y."/>
            <person name="Verrier P.J."/>
            <person name="Waters E."/>
            <person name="Wood A."/>
            <person name="Yang L."/>
            <person name="Cove D."/>
            <person name="Cuming A."/>
            <person name="Hasebe M."/>
            <person name="Lucas S."/>
            <person name="Mishler D.B."/>
            <person name="Reski R."/>
            <person name="Grigoriev I."/>
            <person name="Quatrano R.S."/>
            <person name="Boore J.L."/>
        </authorList>
    </citation>
    <scope>NUCLEOTIDE SEQUENCE [LARGE SCALE GENOMIC DNA]</scope>
</reference>
<feature type="compositionally biased region" description="Basic and acidic residues" evidence="1">
    <location>
        <begin position="112"/>
        <end position="136"/>
    </location>
</feature>
<proteinExistence type="predicted"/>
<protein>
    <submittedName>
        <fullName evidence="2">Predicted protein</fullName>
    </submittedName>
</protein>
<dbReference type="EMBL" id="DS545406">
    <property type="protein sequence ID" value="EDQ49316.1"/>
    <property type="molecule type" value="Genomic_DNA"/>
</dbReference>
<feature type="compositionally biased region" description="Basic and acidic residues" evidence="1">
    <location>
        <begin position="54"/>
        <end position="77"/>
    </location>
</feature>
<feature type="compositionally biased region" description="Basic residues" evidence="1">
    <location>
        <begin position="102"/>
        <end position="111"/>
    </location>
</feature>
<evidence type="ECO:0000256" key="1">
    <source>
        <dbReference type="SAM" id="MobiDB-lite"/>
    </source>
</evidence>
<evidence type="ECO:0000313" key="2">
    <source>
        <dbReference type="EMBL" id="EDQ49316.1"/>
    </source>
</evidence>
<feature type="region of interest" description="Disordered" evidence="1">
    <location>
        <begin position="54"/>
        <end position="81"/>
    </location>
</feature>
<accession>A9U4T7</accession>
<dbReference type="AlphaFoldDB" id="A9U4T7"/>
<sequence>MDAWPCFHNNGHGNPYALAAHVNTALAKPFTTVMMGERDGPMWVASKQMKPRCFEEAASKQATKRESGNKTRGDKKTQKQALEGVTWTWISSMEGRKERRKEGKKKGKKKGRKEERKEAEEAEHVQQRAPARVKDTDTTLHCSSTLESLLLHVVLYVQASGIHALGGQDPVIPTSAHPTVFIPFLQPRHSITYCCTQPVGHAPNLRGQYNPLPTSKNDVPSLVLGTQKEGNNKRLVEHVSYALWWCALNGKRFHAAKHLIRLVLVLTRLRLILSSQPHTARHHHLAQHSTFLQGKQAGRPGSVRPELQWPWPGIPLGEALPLHNGWPAEK</sequence>
<gene>
    <name evidence="2" type="ORF">PHYPADRAFT_102116</name>
</gene>